<accession>A0AAQ3MK35</accession>
<name>A0AAQ3MK35_VIGMU</name>
<dbReference type="SUPFAM" id="SSF56300">
    <property type="entry name" value="Metallo-dependent phosphatases"/>
    <property type="match status" value="1"/>
</dbReference>
<dbReference type="GO" id="GO:0004722">
    <property type="term" value="F:protein serine/threonine phosphatase activity"/>
    <property type="evidence" value="ECO:0007669"/>
    <property type="project" value="UniProtKB-EC"/>
</dbReference>
<comment type="cofactor">
    <cofactor evidence="1">
        <name>Mn(2+)</name>
        <dbReference type="ChEBI" id="CHEBI:29035"/>
    </cofactor>
</comment>
<evidence type="ECO:0000313" key="8">
    <source>
        <dbReference type="Proteomes" id="UP001374535"/>
    </source>
</evidence>
<keyword evidence="5" id="KW-0464">Manganese</keyword>
<protein>
    <recommendedName>
        <fullName evidence="2">protein-serine/threonine phosphatase</fullName>
        <ecNumber evidence="2">3.1.3.16</ecNumber>
    </recommendedName>
</protein>
<organism evidence="7 8">
    <name type="scientific">Vigna mungo</name>
    <name type="common">Black gram</name>
    <name type="synonym">Phaseolus mungo</name>
    <dbReference type="NCBI Taxonomy" id="3915"/>
    <lineage>
        <taxon>Eukaryota</taxon>
        <taxon>Viridiplantae</taxon>
        <taxon>Streptophyta</taxon>
        <taxon>Embryophyta</taxon>
        <taxon>Tracheophyta</taxon>
        <taxon>Spermatophyta</taxon>
        <taxon>Magnoliopsida</taxon>
        <taxon>eudicotyledons</taxon>
        <taxon>Gunneridae</taxon>
        <taxon>Pentapetalae</taxon>
        <taxon>rosids</taxon>
        <taxon>fabids</taxon>
        <taxon>Fabales</taxon>
        <taxon>Fabaceae</taxon>
        <taxon>Papilionoideae</taxon>
        <taxon>50 kb inversion clade</taxon>
        <taxon>NPAAA clade</taxon>
        <taxon>indigoferoid/millettioid clade</taxon>
        <taxon>Phaseoleae</taxon>
        <taxon>Vigna</taxon>
    </lineage>
</organism>
<reference evidence="7 8" key="1">
    <citation type="journal article" date="2023" name="Life. Sci Alliance">
        <title>Evolutionary insights into 3D genome organization and epigenetic landscape of Vigna mungo.</title>
        <authorList>
            <person name="Junaid A."/>
            <person name="Singh B."/>
            <person name="Bhatia S."/>
        </authorList>
    </citation>
    <scope>NUCLEOTIDE SEQUENCE [LARGE SCALE GENOMIC DNA]</scope>
    <source>
        <strain evidence="7">Urdbean</strain>
    </source>
</reference>
<gene>
    <name evidence="7" type="ORF">V8G54_031655</name>
</gene>
<dbReference type="GO" id="GO:0046872">
    <property type="term" value="F:metal ion binding"/>
    <property type="evidence" value="ECO:0007669"/>
    <property type="project" value="UniProtKB-KW"/>
</dbReference>
<dbReference type="InterPro" id="IPR029052">
    <property type="entry name" value="Metallo-depent_PP-like"/>
</dbReference>
<keyword evidence="4" id="KW-0378">Hydrolase</keyword>
<evidence type="ECO:0000256" key="2">
    <source>
        <dbReference type="ARBA" id="ARBA00013081"/>
    </source>
</evidence>
<dbReference type="PANTHER" id="PTHR45668">
    <property type="entry name" value="SERINE/THREONINE-PROTEIN PHOSPHATASE 5-RELATED"/>
    <property type="match status" value="1"/>
</dbReference>
<dbReference type="Gene3D" id="3.60.21.10">
    <property type="match status" value="1"/>
</dbReference>
<dbReference type="Pfam" id="PF08321">
    <property type="entry name" value="PPP5"/>
    <property type="match status" value="1"/>
</dbReference>
<keyword evidence="8" id="KW-1185">Reference proteome</keyword>
<dbReference type="PANTHER" id="PTHR45668:SF5">
    <property type="entry name" value="SERINE_THREONINE-PROTEIN PHOSPHATASE 5"/>
    <property type="match status" value="1"/>
</dbReference>
<dbReference type="InterPro" id="IPR051134">
    <property type="entry name" value="PPP_phosphatase"/>
</dbReference>
<evidence type="ECO:0000256" key="1">
    <source>
        <dbReference type="ARBA" id="ARBA00001936"/>
    </source>
</evidence>
<feature type="domain" description="PPP" evidence="6">
    <location>
        <begin position="33"/>
        <end position="91"/>
    </location>
</feature>
<dbReference type="InterPro" id="IPR013235">
    <property type="entry name" value="PPP_dom"/>
</dbReference>
<dbReference type="EC" id="3.1.3.16" evidence="2"/>
<sequence length="114" mass="13074">MASFCDHIIIPSSTVAYNFTHGNDQIWCFVLMLDVEPQYSGARIEGDVVTLDFVKKMMEDFKNQKFLHKRYAFQIVLQTREILQSLPSLVDIHVRNGKRFTVCGDVHGQVIGLL</sequence>
<proteinExistence type="predicted"/>
<evidence type="ECO:0000256" key="4">
    <source>
        <dbReference type="ARBA" id="ARBA00022801"/>
    </source>
</evidence>
<evidence type="ECO:0000256" key="5">
    <source>
        <dbReference type="ARBA" id="ARBA00023211"/>
    </source>
</evidence>
<evidence type="ECO:0000256" key="3">
    <source>
        <dbReference type="ARBA" id="ARBA00022723"/>
    </source>
</evidence>
<dbReference type="Proteomes" id="UP001374535">
    <property type="component" value="Chromosome 10"/>
</dbReference>
<evidence type="ECO:0000313" key="7">
    <source>
        <dbReference type="EMBL" id="WVY92567.1"/>
    </source>
</evidence>
<dbReference type="EMBL" id="CP144691">
    <property type="protein sequence ID" value="WVY92567.1"/>
    <property type="molecule type" value="Genomic_DNA"/>
</dbReference>
<keyword evidence="3" id="KW-0479">Metal-binding</keyword>
<evidence type="ECO:0000259" key="6">
    <source>
        <dbReference type="Pfam" id="PF08321"/>
    </source>
</evidence>
<dbReference type="AlphaFoldDB" id="A0AAQ3MK35"/>